<evidence type="ECO:0000313" key="1">
    <source>
        <dbReference type="EMBL" id="VAX34193.1"/>
    </source>
</evidence>
<reference evidence="1" key="1">
    <citation type="submission" date="2018-06" db="EMBL/GenBank/DDBJ databases">
        <authorList>
            <person name="Zhirakovskaya E."/>
        </authorList>
    </citation>
    <scope>NUCLEOTIDE SEQUENCE</scope>
</reference>
<protein>
    <recommendedName>
        <fullName evidence="2">Acetyl-CoA synthetase (ADP-forming) alpha and beta chains</fullName>
    </recommendedName>
</protein>
<accession>A0A3B1DBG7</accession>
<proteinExistence type="predicted"/>
<dbReference type="EMBL" id="UOGI01000268">
    <property type="protein sequence ID" value="VAX34193.1"/>
    <property type="molecule type" value="Genomic_DNA"/>
</dbReference>
<dbReference type="Gene3D" id="3.30.470.20">
    <property type="entry name" value="ATP-grasp fold, B domain"/>
    <property type="match status" value="1"/>
</dbReference>
<feature type="non-terminal residue" evidence="1">
    <location>
        <position position="1"/>
    </location>
</feature>
<dbReference type="Pfam" id="PF13549">
    <property type="entry name" value="ATP-grasp_5"/>
    <property type="match status" value="1"/>
</dbReference>
<organism evidence="1">
    <name type="scientific">hydrothermal vent metagenome</name>
    <dbReference type="NCBI Taxonomy" id="652676"/>
    <lineage>
        <taxon>unclassified sequences</taxon>
        <taxon>metagenomes</taxon>
        <taxon>ecological metagenomes</taxon>
    </lineage>
</organism>
<gene>
    <name evidence="1" type="ORF">MNBD_NITROSPIRAE03-331</name>
</gene>
<name>A0A3B1DBG7_9ZZZZ</name>
<dbReference type="AlphaFoldDB" id="A0A3B1DBG7"/>
<sequence length="64" mass="6846">TGARGAPLRDIEELEKCLMRLSALATENPEIAELDINPLIVHELGSGCSIADCRILLDPGRACT</sequence>
<evidence type="ECO:0008006" key="2">
    <source>
        <dbReference type="Google" id="ProtNLM"/>
    </source>
</evidence>